<keyword evidence="2" id="KW-0472">Membrane</keyword>
<protein>
    <submittedName>
        <fullName evidence="4">Putative DNA-binding protein</fullName>
    </submittedName>
</protein>
<dbReference type="CDD" id="cd00093">
    <property type="entry name" value="HTH_XRE"/>
    <property type="match status" value="1"/>
</dbReference>
<dbReference type="eggNOG" id="COG1396">
    <property type="taxonomic scope" value="Bacteria"/>
</dbReference>
<dbReference type="Gene3D" id="1.10.260.40">
    <property type="entry name" value="lambda repressor-like DNA-binding domains"/>
    <property type="match status" value="1"/>
</dbReference>
<keyword evidence="1 4" id="KW-0238">DNA-binding</keyword>
<proteinExistence type="predicted"/>
<evidence type="ECO:0000313" key="5">
    <source>
        <dbReference type="Proteomes" id="UP000001877"/>
    </source>
</evidence>
<dbReference type="AlphaFoldDB" id="C0Z6E6"/>
<dbReference type="Pfam" id="PF01381">
    <property type="entry name" value="HTH_3"/>
    <property type="match status" value="1"/>
</dbReference>
<dbReference type="PANTHER" id="PTHR46558:SF11">
    <property type="entry name" value="HTH-TYPE TRANSCRIPTIONAL REGULATOR XRE"/>
    <property type="match status" value="1"/>
</dbReference>
<dbReference type="PROSITE" id="PS50943">
    <property type="entry name" value="HTH_CROC1"/>
    <property type="match status" value="1"/>
</dbReference>
<dbReference type="GO" id="GO:0003677">
    <property type="term" value="F:DNA binding"/>
    <property type="evidence" value="ECO:0007669"/>
    <property type="project" value="UniProtKB-KW"/>
</dbReference>
<dbReference type="STRING" id="358681.BBR47_11260"/>
<evidence type="ECO:0000313" key="4">
    <source>
        <dbReference type="EMBL" id="BAH42103.1"/>
    </source>
</evidence>
<feature type="transmembrane region" description="Helical" evidence="2">
    <location>
        <begin position="7"/>
        <end position="24"/>
    </location>
</feature>
<dbReference type="InterPro" id="IPR001387">
    <property type="entry name" value="Cro/C1-type_HTH"/>
</dbReference>
<organism evidence="4 5">
    <name type="scientific">Brevibacillus brevis (strain 47 / JCM 6285 / NBRC 100599)</name>
    <dbReference type="NCBI Taxonomy" id="358681"/>
    <lineage>
        <taxon>Bacteria</taxon>
        <taxon>Bacillati</taxon>
        <taxon>Bacillota</taxon>
        <taxon>Bacilli</taxon>
        <taxon>Bacillales</taxon>
        <taxon>Paenibacillaceae</taxon>
        <taxon>Brevibacillus</taxon>
    </lineage>
</organism>
<dbReference type="KEGG" id="bbe:BBR47_11260"/>
<feature type="transmembrane region" description="Helical" evidence="2">
    <location>
        <begin position="30"/>
        <end position="48"/>
    </location>
</feature>
<dbReference type="PANTHER" id="PTHR46558">
    <property type="entry name" value="TRACRIPTIONAL REGULATORY PROTEIN-RELATED-RELATED"/>
    <property type="match status" value="1"/>
</dbReference>
<dbReference type="Proteomes" id="UP000001877">
    <property type="component" value="Chromosome"/>
</dbReference>
<feature type="domain" description="HTH cro/C1-type" evidence="3">
    <location>
        <begin position="61"/>
        <end position="115"/>
    </location>
</feature>
<reference evidence="4 5" key="1">
    <citation type="submission" date="2005-03" db="EMBL/GenBank/DDBJ databases">
        <title>Brevibacillus brevis strain 47, complete genome.</title>
        <authorList>
            <person name="Hosoyama A."/>
            <person name="Yamada R."/>
            <person name="Hongo Y."/>
            <person name="Terui Y."/>
            <person name="Ankai A."/>
            <person name="Masuyama W."/>
            <person name="Sekiguchi M."/>
            <person name="Takeda T."/>
            <person name="Asano K."/>
            <person name="Ohji S."/>
            <person name="Ichikawa N."/>
            <person name="Narita S."/>
            <person name="Aoki N."/>
            <person name="Miura H."/>
            <person name="Matsushita S."/>
            <person name="Sekigawa T."/>
            <person name="Yamagata H."/>
            <person name="Yoshikawa H."/>
            <person name="Udaka S."/>
            <person name="Tanikawa S."/>
            <person name="Fujita N."/>
        </authorList>
    </citation>
    <scope>NUCLEOTIDE SEQUENCE [LARGE SCALE GENOMIC DNA]</scope>
    <source>
        <strain evidence="5">47 / JCM 6285 / NBRC 100599</strain>
    </source>
</reference>
<keyword evidence="2" id="KW-1133">Transmembrane helix</keyword>
<sequence>MSQYRTSVPASFLSVFCTKGLYIIRWGQNFYPYFSFSLSFSTIGLYILTGRTGTLMLSQRLRTARKTKGLTQEELAEHVCTTKGTISNYENNHSTPPNDMLRQLADVLDVTTDWLLGRTDEVTAYILPATGETNHRSLDELLQEKIDDPDDYYFLDGYLDASEEEKKEIRRYWYDLKKQWKVRKVREERPPSLFDITEDIKKK</sequence>
<dbReference type="SMART" id="SM00530">
    <property type="entry name" value="HTH_XRE"/>
    <property type="match status" value="1"/>
</dbReference>
<dbReference type="EMBL" id="AP008955">
    <property type="protein sequence ID" value="BAH42103.1"/>
    <property type="molecule type" value="Genomic_DNA"/>
</dbReference>
<keyword evidence="2" id="KW-0812">Transmembrane</keyword>
<accession>C0Z6E6</accession>
<dbReference type="HOGENOM" id="CLU_1346770_0_0_9"/>
<evidence type="ECO:0000259" key="3">
    <source>
        <dbReference type="PROSITE" id="PS50943"/>
    </source>
</evidence>
<evidence type="ECO:0000256" key="1">
    <source>
        <dbReference type="ARBA" id="ARBA00023125"/>
    </source>
</evidence>
<dbReference type="SUPFAM" id="SSF47413">
    <property type="entry name" value="lambda repressor-like DNA-binding domains"/>
    <property type="match status" value="1"/>
</dbReference>
<keyword evidence="5" id="KW-1185">Reference proteome</keyword>
<gene>
    <name evidence="4" type="ordered locus">BBR47_11260</name>
</gene>
<name>C0Z6E6_BREBN</name>
<dbReference type="InterPro" id="IPR010982">
    <property type="entry name" value="Lambda_DNA-bd_dom_sf"/>
</dbReference>
<evidence type="ECO:0000256" key="2">
    <source>
        <dbReference type="SAM" id="Phobius"/>
    </source>
</evidence>